<evidence type="ECO:0000313" key="2">
    <source>
        <dbReference type="EMBL" id="CAK6975455.1"/>
    </source>
</evidence>
<feature type="compositionally biased region" description="Polar residues" evidence="1">
    <location>
        <begin position="8"/>
        <end position="20"/>
    </location>
</feature>
<evidence type="ECO:0000256" key="1">
    <source>
        <dbReference type="SAM" id="MobiDB-lite"/>
    </source>
</evidence>
<gene>
    <name evidence="2" type="ORF">FSCOSCO3_A020357</name>
</gene>
<protein>
    <submittedName>
        <fullName evidence="2">Uncharacterized protein</fullName>
    </submittedName>
</protein>
<accession>A0AAV1PW50</accession>
<name>A0AAV1PW50_SCOSC</name>
<keyword evidence="3" id="KW-1185">Reference proteome</keyword>
<organism evidence="2 3">
    <name type="scientific">Scomber scombrus</name>
    <name type="common">Atlantic mackerel</name>
    <name type="synonym">Scomber vernalis</name>
    <dbReference type="NCBI Taxonomy" id="13677"/>
    <lineage>
        <taxon>Eukaryota</taxon>
        <taxon>Metazoa</taxon>
        <taxon>Chordata</taxon>
        <taxon>Craniata</taxon>
        <taxon>Vertebrata</taxon>
        <taxon>Euteleostomi</taxon>
        <taxon>Actinopterygii</taxon>
        <taxon>Neopterygii</taxon>
        <taxon>Teleostei</taxon>
        <taxon>Neoteleostei</taxon>
        <taxon>Acanthomorphata</taxon>
        <taxon>Pelagiaria</taxon>
        <taxon>Scombriformes</taxon>
        <taxon>Scombridae</taxon>
        <taxon>Scomber</taxon>
    </lineage>
</organism>
<dbReference type="Proteomes" id="UP001314229">
    <property type="component" value="Unassembled WGS sequence"/>
</dbReference>
<evidence type="ECO:0000313" key="3">
    <source>
        <dbReference type="Proteomes" id="UP001314229"/>
    </source>
</evidence>
<proteinExistence type="predicted"/>
<sequence length="100" mass="10671">MSLPAVEETSTQDPTSTAPPDSSDETEKFASSPEVHETPNQDLEADSPDTSKEPEWSASSPEDPGTPTQDLKAAVAADTSNEPEKSPDYLDMRSTQYAGL</sequence>
<feature type="region of interest" description="Disordered" evidence="1">
    <location>
        <begin position="1"/>
        <end position="100"/>
    </location>
</feature>
<feature type="compositionally biased region" description="Basic and acidic residues" evidence="1">
    <location>
        <begin position="82"/>
        <end position="91"/>
    </location>
</feature>
<comment type="caution">
    <text evidence="2">The sequence shown here is derived from an EMBL/GenBank/DDBJ whole genome shotgun (WGS) entry which is preliminary data.</text>
</comment>
<dbReference type="AlphaFoldDB" id="A0AAV1PW50"/>
<reference evidence="2 3" key="1">
    <citation type="submission" date="2024-01" db="EMBL/GenBank/DDBJ databases">
        <authorList>
            <person name="Alioto T."/>
            <person name="Alioto T."/>
            <person name="Gomez Garrido J."/>
        </authorList>
    </citation>
    <scope>NUCLEOTIDE SEQUENCE [LARGE SCALE GENOMIC DNA]</scope>
</reference>
<dbReference type="EMBL" id="CAWUFR010000301">
    <property type="protein sequence ID" value="CAK6975455.1"/>
    <property type="molecule type" value="Genomic_DNA"/>
</dbReference>